<evidence type="ECO:0000313" key="1">
    <source>
        <dbReference type="EMBL" id="KAL2636387.1"/>
    </source>
</evidence>
<proteinExistence type="predicted"/>
<sequence>MRAEGGNDSRDAELAFREKGNFSDSELESIRVDNGSERDRVKRPSCSLRRFYEITNNPPTYDVSGSLGGNHFFTYTQGVISSVIERNSSTYHCETGGWKV</sequence>
<reference evidence="1 2" key="1">
    <citation type="submission" date="2024-09" db="EMBL/GenBank/DDBJ databases">
        <title>Chromosome-scale assembly of Riccia fluitans.</title>
        <authorList>
            <person name="Paukszto L."/>
            <person name="Sawicki J."/>
            <person name="Karawczyk K."/>
            <person name="Piernik-Szablinska J."/>
            <person name="Szczecinska M."/>
            <person name="Mazdziarz M."/>
        </authorList>
    </citation>
    <scope>NUCLEOTIDE SEQUENCE [LARGE SCALE GENOMIC DNA]</scope>
    <source>
        <strain evidence="1">Rf_01</strain>
        <tissue evidence="1">Aerial parts of the thallus</tissue>
    </source>
</reference>
<comment type="caution">
    <text evidence="1">The sequence shown here is derived from an EMBL/GenBank/DDBJ whole genome shotgun (WGS) entry which is preliminary data.</text>
</comment>
<protein>
    <submittedName>
        <fullName evidence="1">Uncharacterized protein</fullName>
    </submittedName>
</protein>
<name>A0ABD1Z349_9MARC</name>
<dbReference type="Proteomes" id="UP001605036">
    <property type="component" value="Unassembled WGS sequence"/>
</dbReference>
<accession>A0ABD1Z349</accession>
<dbReference type="EMBL" id="JBHFFA010000003">
    <property type="protein sequence ID" value="KAL2636387.1"/>
    <property type="molecule type" value="Genomic_DNA"/>
</dbReference>
<keyword evidence="2" id="KW-1185">Reference proteome</keyword>
<evidence type="ECO:0000313" key="2">
    <source>
        <dbReference type="Proteomes" id="UP001605036"/>
    </source>
</evidence>
<dbReference type="AlphaFoldDB" id="A0ABD1Z349"/>
<organism evidence="1 2">
    <name type="scientific">Riccia fluitans</name>
    <dbReference type="NCBI Taxonomy" id="41844"/>
    <lineage>
        <taxon>Eukaryota</taxon>
        <taxon>Viridiplantae</taxon>
        <taxon>Streptophyta</taxon>
        <taxon>Embryophyta</taxon>
        <taxon>Marchantiophyta</taxon>
        <taxon>Marchantiopsida</taxon>
        <taxon>Marchantiidae</taxon>
        <taxon>Marchantiales</taxon>
        <taxon>Ricciaceae</taxon>
        <taxon>Riccia</taxon>
    </lineage>
</organism>
<gene>
    <name evidence="1" type="ORF">R1flu_007866</name>
</gene>